<dbReference type="GeneID" id="63685435"/>
<evidence type="ECO:0000313" key="2">
    <source>
        <dbReference type="EMBL" id="EJU00422.1"/>
    </source>
</evidence>
<keyword evidence="3" id="KW-1185">Reference proteome</keyword>
<proteinExistence type="predicted"/>
<gene>
    <name evidence="2" type="ORF">DACRYDRAFT_117391</name>
</gene>
<accession>M5G3H7</accession>
<dbReference type="PANTHER" id="PTHR22642:SF2">
    <property type="entry name" value="PROTEIN LONG AFTER FAR-RED 3"/>
    <property type="match status" value="1"/>
</dbReference>
<dbReference type="Gene3D" id="3.20.20.140">
    <property type="entry name" value="Metal-dependent hydrolases"/>
    <property type="match status" value="1"/>
</dbReference>
<dbReference type="InterPro" id="IPR032466">
    <property type="entry name" value="Metal_Hydrolase"/>
</dbReference>
<dbReference type="InterPro" id="IPR013108">
    <property type="entry name" value="Amidohydro_3"/>
</dbReference>
<dbReference type="STRING" id="1858805.M5G3H7"/>
<evidence type="ECO:0000259" key="1">
    <source>
        <dbReference type="Pfam" id="PF07969"/>
    </source>
</evidence>
<dbReference type="EMBL" id="JH795867">
    <property type="protein sequence ID" value="EJU00422.1"/>
    <property type="molecule type" value="Genomic_DNA"/>
</dbReference>
<dbReference type="SUPFAM" id="SSF51338">
    <property type="entry name" value="Composite domain of metallo-dependent hydrolases"/>
    <property type="match status" value="1"/>
</dbReference>
<evidence type="ECO:0000313" key="3">
    <source>
        <dbReference type="Proteomes" id="UP000030653"/>
    </source>
</evidence>
<name>M5G3H7_DACPD</name>
<dbReference type="InterPro" id="IPR011059">
    <property type="entry name" value="Metal-dep_hydrolase_composite"/>
</dbReference>
<dbReference type="GO" id="GO:0016810">
    <property type="term" value="F:hydrolase activity, acting on carbon-nitrogen (but not peptide) bonds"/>
    <property type="evidence" value="ECO:0007669"/>
    <property type="project" value="InterPro"/>
</dbReference>
<dbReference type="Proteomes" id="UP000030653">
    <property type="component" value="Unassembled WGS sequence"/>
</dbReference>
<dbReference type="RefSeq" id="XP_040627319.1">
    <property type="nucleotide sequence ID" value="XM_040770373.1"/>
</dbReference>
<organism evidence="2 3">
    <name type="scientific">Dacryopinax primogenitus (strain DJM 731)</name>
    <name type="common">Brown rot fungus</name>
    <dbReference type="NCBI Taxonomy" id="1858805"/>
    <lineage>
        <taxon>Eukaryota</taxon>
        <taxon>Fungi</taxon>
        <taxon>Dikarya</taxon>
        <taxon>Basidiomycota</taxon>
        <taxon>Agaricomycotina</taxon>
        <taxon>Dacrymycetes</taxon>
        <taxon>Dacrymycetales</taxon>
        <taxon>Dacrymycetaceae</taxon>
        <taxon>Dacryopinax</taxon>
    </lineage>
</organism>
<dbReference type="HOGENOM" id="CLU_009942_0_0_1"/>
<dbReference type="Pfam" id="PF07969">
    <property type="entry name" value="Amidohydro_3"/>
    <property type="match status" value="1"/>
</dbReference>
<dbReference type="OrthoDB" id="3501663at2759"/>
<reference evidence="2 3" key="1">
    <citation type="journal article" date="2012" name="Science">
        <title>The Paleozoic origin of enzymatic lignin decomposition reconstructed from 31 fungal genomes.</title>
        <authorList>
            <person name="Floudas D."/>
            <person name="Binder M."/>
            <person name="Riley R."/>
            <person name="Barry K."/>
            <person name="Blanchette R.A."/>
            <person name="Henrissat B."/>
            <person name="Martinez A.T."/>
            <person name="Otillar R."/>
            <person name="Spatafora J.W."/>
            <person name="Yadav J.S."/>
            <person name="Aerts A."/>
            <person name="Benoit I."/>
            <person name="Boyd A."/>
            <person name="Carlson A."/>
            <person name="Copeland A."/>
            <person name="Coutinho P.M."/>
            <person name="de Vries R.P."/>
            <person name="Ferreira P."/>
            <person name="Findley K."/>
            <person name="Foster B."/>
            <person name="Gaskell J."/>
            <person name="Glotzer D."/>
            <person name="Gorecki P."/>
            <person name="Heitman J."/>
            <person name="Hesse C."/>
            <person name="Hori C."/>
            <person name="Igarashi K."/>
            <person name="Jurgens J.A."/>
            <person name="Kallen N."/>
            <person name="Kersten P."/>
            <person name="Kohler A."/>
            <person name="Kuees U."/>
            <person name="Kumar T.K.A."/>
            <person name="Kuo A."/>
            <person name="LaButti K."/>
            <person name="Larrondo L.F."/>
            <person name="Lindquist E."/>
            <person name="Ling A."/>
            <person name="Lombard V."/>
            <person name="Lucas S."/>
            <person name="Lundell T."/>
            <person name="Martin R."/>
            <person name="McLaughlin D.J."/>
            <person name="Morgenstern I."/>
            <person name="Morin E."/>
            <person name="Murat C."/>
            <person name="Nagy L.G."/>
            <person name="Nolan M."/>
            <person name="Ohm R.A."/>
            <person name="Patyshakuliyeva A."/>
            <person name="Rokas A."/>
            <person name="Ruiz-Duenas F.J."/>
            <person name="Sabat G."/>
            <person name="Salamov A."/>
            <person name="Samejima M."/>
            <person name="Schmutz J."/>
            <person name="Slot J.C."/>
            <person name="St John F."/>
            <person name="Stenlid J."/>
            <person name="Sun H."/>
            <person name="Sun S."/>
            <person name="Syed K."/>
            <person name="Tsang A."/>
            <person name="Wiebenga A."/>
            <person name="Young D."/>
            <person name="Pisabarro A."/>
            <person name="Eastwood D.C."/>
            <person name="Martin F."/>
            <person name="Cullen D."/>
            <person name="Grigoriev I.V."/>
            <person name="Hibbett D.S."/>
        </authorList>
    </citation>
    <scope>NUCLEOTIDE SEQUENCE [LARGE SCALE GENOMIC DNA]</scope>
    <source>
        <strain evidence="2 3">DJM-731 SS1</strain>
    </source>
</reference>
<dbReference type="AlphaFoldDB" id="M5G3H7"/>
<feature type="domain" description="Amidohydrolase 3" evidence="1">
    <location>
        <begin position="48"/>
        <end position="239"/>
    </location>
</feature>
<dbReference type="SUPFAM" id="SSF51556">
    <property type="entry name" value="Metallo-dependent hydrolases"/>
    <property type="match status" value="1"/>
</dbReference>
<dbReference type="PANTHER" id="PTHR22642">
    <property type="entry name" value="IMIDAZOLONEPROPIONASE"/>
    <property type="match status" value="1"/>
</dbReference>
<protein>
    <recommendedName>
        <fullName evidence="1">Amidohydrolase 3 domain-containing protein</fullName>
    </recommendedName>
</protein>
<sequence>MRDALDHGFTHIQDAATYPNYVDFFARRASSAFRLALSLTTDKEMIPDRANNAAPNAFESGSRGLEQAYRQPRIEHAQSLTQEDIQRFSKLGGDCQYATYPCHTGRRLRKIALSFERVKGAYAWRTLFDSSAKLARGSDFPVEGINPLLGVYAAVSRLRPDGTSPHEPQACYVARLAFLFFTNLEVIAYVAFQEKELGSIKVGKRVDLVLLDRDIIKVPQGEILMTKVNAAIIDGKITYGWM</sequence>